<dbReference type="Pfam" id="PF20237">
    <property type="entry name" value="DUF6594"/>
    <property type="match status" value="1"/>
</dbReference>
<dbReference type="Proteomes" id="UP000824998">
    <property type="component" value="Unassembled WGS sequence"/>
</dbReference>
<organism evidence="4 5">
    <name type="scientific">Amylocarpus encephaloides</name>
    <dbReference type="NCBI Taxonomy" id="45428"/>
    <lineage>
        <taxon>Eukaryota</taxon>
        <taxon>Fungi</taxon>
        <taxon>Dikarya</taxon>
        <taxon>Ascomycota</taxon>
        <taxon>Pezizomycotina</taxon>
        <taxon>Leotiomycetes</taxon>
        <taxon>Helotiales</taxon>
        <taxon>Helotiales incertae sedis</taxon>
        <taxon>Amylocarpus</taxon>
    </lineage>
</organism>
<evidence type="ECO:0000313" key="4">
    <source>
        <dbReference type="EMBL" id="KAG9228157.1"/>
    </source>
</evidence>
<proteinExistence type="predicted"/>
<dbReference type="InterPro" id="IPR046529">
    <property type="entry name" value="DUF6594"/>
</dbReference>
<sequence length="292" mass="33069">MQSPVSPTSPTQHSESLEDEFRRHWRSSTDDNNLTLHGFRRFKTSHLLSLRFLEEEIAETDHTIYQAGLNSDLDPTSIDRLGLKHSIKDVNPPEIATTITRELILQLRDLLKQYDEALIAFNQIMAMETFSLLDDEKQSNLRTDLSLYEIYNTRLVRVDLGARSKQDPFQRRLHKVLRSFRYWKLAQRSQSNREGLGSFGARHKWSYQNTVLLAEIVGRVIVAAVTGIFLVVPLAILSHQSSKATQLGTVAVFIVTLSILVSVMLKASNLEMMVVSAAYAAVLSVFVSNVPQ</sequence>
<dbReference type="EMBL" id="MU252040">
    <property type="protein sequence ID" value="KAG9228157.1"/>
    <property type="molecule type" value="Genomic_DNA"/>
</dbReference>
<feature type="compositionally biased region" description="Polar residues" evidence="1">
    <location>
        <begin position="1"/>
        <end position="14"/>
    </location>
</feature>
<feature type="domain" description="DUF6594" evidence="3">
    <location>
        <begin position="33"/>
        <end position="283"/>
    </location>
</feature>
<keyword evidence="2" id="KW-1133">Transmembrane helix</keyword>
<dbReference type="AlphaFoldDB" id="A0A9P7Y770"/>
<gene>
    <name evidence="4" type="ORF">BJ875DRAFT_478202</name>
</gene>
<accession>A0A9P7Y770</accession>
<keyword evidence="5" id="KW-1185">Reference proteome</keyword>
<feature type="region of interest" description="Disordered" evidence="1">
    <location>
        <begin position="1"/>
        <end position="22"/>
    </location>
</feature>
<dbReference type="OrthoDB" id="3546297at2759"/>
<reference evidence="4" key="1">
    <citation type="journal article" date="2021" name="IMA Fungus">
        <title>Genomic characterization of three marine fungi, including Emericellopsis atlantica sp. nov. with signatures of a generalist lifestyle and marine biomass degradation.</title>
        <authorList>
            <person name="Hagestad O.C."/>
            <person name="Hou L."/>
            <person name="Andersen J.H."/>
            <person name="Hansen E.H."/>
            <person name="Altermark B."/>
            <person name="Li C."/>
            <person name="Kuhnert E."/>
            <person name="Cox R.J."/>
            <person name="Crous P.W."/>
            <person name="Spatafora J.W."/>
            <person name="Lail K."/>
            <person name="Amirebrahimi M."/>
            <person name="Lipzen A."/>
            <person name="Pangilinan J."/>
            <person name="Andreopoulos W."/>
            <person name="Hayes R.D."/>
            <person name="Ng V."/>
            <person name="Grigoriev I.V."/>
            <person name="Jackson S.A."/>
            <person name="Sutton T.D.S."/>
            <person name="Dobson A.D.W."/>
            <person name="Rama T."/>
        </authorList>
    </citation>
    <scope>NUCLEOTIDE SEQUENCE</scope>
    <source>
        <strain evidence="4">TRa018bII</strain>
    </source>
</reference>
<evidence type="ECO:0000256" key="1">
    <source>
        <dbReference type="SAM" id="MobiDB-lite"/>
    </source>
</evidence>
<evidence type="ECO:0000259" key="3">
    <source>
        <dbReference type="Pfam" id="PF20237"/>
    </source>
</evidence>
<feature type="transmembrane region" description="Helical" evidence="2">
    <location>
        <begin position="244"/>
        <end position="265"/>
    </location>
</feature>
<protein>
    <recommendedName>
        <fullName evidence="3">DUF6594 domain-containing protein</fullName>
    </recommendedName>
</protein>
<keyword evidence="2" id="KW-0472">Membrane</keyword>
<dbReference type="PANTHER" id="PTHR34502">
    <property type="entry name" value="DUF6594 DOMAIN-CONTAINING PROTEIN-RELATED"/>
    <property type="match status" value="1"/>
</dbReference>
<name>A0A9P7Y770_9HELO</name>
<comment type="caution">
    <text evidence="4">The sequence shown here is derived from an EMBL/GenBank/DDBJ whole genome shotgun (WGS) entry which is preliminary data.</text>
</comment>
<evidence type="ECO:0000256" key="2">
    <source>
        <dbReference type="SAM" id="Phobius"/>
    </source>
</evidence>
<keyword evidence="2" id="KW-0812">Transmembrane</keyword>
<evidence type="ECO:0000313" key="5">
    <source>
        <dbReference type="Proteomes" id="UP000824998"/>
    </source>
</evidence>
<dbReference type="PANTHER" id="PTHR34502:SF5">
    <property type="entry name" value="DUF6594 DOMAIN-CONTAINING PROTEIN"/>
    <property type="match status" value="1"/>
</dbReference>
<feature type="transmembrane region" description="Helical" evidence="2">
    <location>
        <begin position="212"/>
        <end position="238"/>
    </location>
</feature>